<evidence type="ECO:0000313" key="3">
    <source>
        <dbReference type="Proteomes" id="UP000324897"/>
    </source>
</evidence>
<dbReference type="InterPro" id="IPR029071">
    <property type="entry name" value="Ubiquitin-like_domsf"/>
</dbReference>
<reference evidence="2 3" key="1">
    <citation type="journal article" date="2019" name="Sci. Rep.">
        <title>A high-quality genome of Eragrostis curvula grass provides insights into Poaceae evolution and supports new strategies to enhance forage quality.</title>
        <authorList>
            <person name="Carballo J."/>
            <person name="Santos B.A.C.M."/>
            <person name="Zappacosta D."/>
            <person name="Garbus I."/>
            <person name="Selva J.P."/>
            <person name="Gallo C.A."/>
            <person name="Diaz A."/>
            <person name="Albertini E."/>
            <person name="Caccamo M."/>
            <person name="Echenique V."/>
        </authorList>
    </citation>
    <scope>NUCLEOTIDE SEQUENCE [LARGE SCALE GENOMIC DNA]</scope>
    <source>
        <strain evidence="3">cv. Victoria</strain>
        <tissue evidence="2">Leaf</tissue>
    </source>
</reference>
<dbReference type="EMBL" id="RWGY01000013">
    <property type="protein sequence ID" value="TVU27002.1"/>
    <property type="molecule type" value="Genomic_DNA"/>
</dbReference>
<dbReference type="PANTHER" id="PTHR11926">
    <property type="entry name" value="GLUCOSYL/GLUCURONOSYL TRANSFERASES"/>
    <property type="match status" value="1"/>
</dbReference>
<gene>
    <name evidence="2" type="ORF">EJB05_29580</name>
</gene>
<accession>A0A5J9UT44</accession>
<comment type="caution">
    <text evidence="2">The sequence shown here is derived from an EMBL/GenBank/DDBJ whole genome shotgun (WGS) entry which is preliminary data.</text>
</comment>
<dbReference type="GO" id="GO:0080044">
    <property type="term" value="F:quercetin 7-O-glucosyltransferase activity"/>
    <property type="evidence" value="ECO:0007669"/>
    <property type="project" value="TreeGrafter"/>
</dbReference>
<dbReference type="Gramene" id="TVU27002">
    <property type="protein sequence ID" value="TVU27002"/>
    <property type="gene ID" value="EJB05_29580"/>
</dbReference>
<dbReference type="Gene3D" id="3.10.20.90">
    <property type="entry name" value="Phosphatidylinositol 3-kinase Catalytic Subunit, Chain A, domain 1"/>
    <property type="match status" value="1"/>
</dbReference>
<dbReference type="Proteomes" id="UP000324897">
    <property type="component" value="Chromosome 2"/>
</dbReference>
<keyword evidence="3" id="KW-1185">Reference proteome</keyword>
<name>A0A5J9UT44_9POAL</name>
<protein>
    <recommendedName>
        <fullName evidence="4">Ubiquitin-like domain-containing protein</fullName>
    </recommendedName>
</protein>
<comment type="similarity">
    <text evidence="1">Belongs to the UDP-glycosyltransferase family.</text>
</comment>
<dbReference type="Gene3D" id="3.40.50.2000">
    <property type="entry name" value="Glycogen Phosphorylase B"/>
    <property type="match status" value="2"/>
</dbReference>
<dbReference type="SUPFAM" id="SSF54236">
    <property type="entry name" value="Ubiquitin-like"/>
    <property type="match status" value="1"/>
</dbReference>
<proteinExistence type="inferred from homology"/>
<sequence>MIEVVLNDRLGKKVRVKCNEDDTIGDLKKLVAAQTGTRPEKIRIQKWYNIYKDHITLRTTTSTTAWASSSTTTRRPAAAPDFLQDIMNDGVISCIPFSDGKDDESWPKHSEERGQPITCIVCTLSMPVVFKVPLAVYWIQPAATLATYYHYFHGHNELILRHISRPTYEVSFPGLHSVKIRNMPTLFTENKPTEVSKIIMQALQELFQYMDQERPIVLVNTFAALEDVALNAIRPYMDVFAIGPAIPPLGALQVSEAQIHLFKQDEKDYIEWLNIQSEKSVVYLSFGSLLTYTKRQVEEISYGLQECGRPYLWVVRKEGCAEEVDFILAGARGEQRDGRGLVRPAASIVASIDRVLRHSLWMELNNRGYSGRCTNDSCA</sequence>
<feature type="non-terminal residue" evidence="2">
    <location>
        <position position="1"/>
    </location>
</feature>
<evidence type="ECO:0000313" key="2">
    <source>
        <dbReference type="EMBL" id="TVU27002.1"/>
    </source>
</evidence>
<dbReference type="OrthoDB" id="5835829at2759"/>
<evidence type="ECO:0008006" key="4">
    <source>
        <dbReference type="Google" id="ProtNLM"/>
    </source>
</evidence>
<dbReference type="CDD" id="cd01791">
    <property type="entry name" value="Ubl_UBL5"/>
    <property type="match status" value="1"/>
</dbReference>
<dbReference type="AlphaFoldDB" id="A0A5J9UT44"/>
<dbReference type="SUPFAM" id="SSF53756">
    <property type="entry name" value="UDP-Glycosyltransferase/glycogen phosphorylase"/>
    <property type="match status" value="1"/>
</dbReference>
<dbReference type="GO" id="GO:0080043">
    <property type="term" value="F:quercetin 3-O-glucosyltransferase activity"/>
    <property type="evidence" value="ECO:0007669"/>
    <property type="project" value="TreeGrafter"/>
</dbReference>
<evidence type="ECO:0000256" key="1">
    <source>
        <dbReference type="ARBA" id="ARBA00009995"/>
    </source>
</evidence>
<dbReference type="PANTHER" id="PTHR11926:SF1534">
    <property type="entry name" value="GLYCOSYLTRANSFERASE"/>
    <property type="match status" value="1"/>
</dbReference>
<organism evidence="2 3">
    <name type="scientific">Eragrostis curvula</name>
    <name type="common">weeping love grass</name>
    <dbReference type="NCBI Taxonomy" id="38414"/>
    <lineage>
        <taxon>Eukaryota</taxon>
        <taxon>Viridiplantae</taxon>
        <taxon>Streptophyta</taxon>
        <taxon>Embryophyta</taxon>
        <taxon>Tracheophyta</taxon>
        <taxon>Spermatophyta</taxon>
        <taxon>Magnoliopsida</taxon>
        <taxon>Liliopsida</taxon>
        <taxon>Poales</taxon>
        <taxon>Poaceae</taxon>
        <taxon>PACMAD clade</taxon>
        <taxon>Chloridoideae</taxon>
        <taxon>Eragrostideae</taxon>
        <taxon>Eragrostidinae</taxon>
        <taxon>Eragrostis</taxon>
    </lineage>
</organism>